<evidence type="ECO:0008006" key="4">
    <source>
        <dbReference type="Google" id="ProtNLM"/>
    </source>
</evidence>
<dbReference type="GeneID" id="92032695"/>
<feature type="chain" id="PRO_5047521706" description="Secreted protein" evidence="1">
    <location>
        <begin position="25"/>
        <end position="72"/>
    </location>
</feature>
<reference evidence="2 3" key="1">
    <citation type="submission" date="2024-04" db="EMBL/GenBank/DDBJ databases">
        <title>Phyllosticta paracitricarpa is synonymous to the EU quarantine fungus P. citricarpa based on phylogenomic analyses.</title>
        <authorList>
            <consortium name="Lawrence Berkeley National Laboratory"/>
            <person name="Van ingen-buijs V.A."/>
            <person name="Van westerhoven A.C."/>
            <person name="Haridas S."/>
            <person name="Skiadas P."/>
            <person name="Martin F."/>
            <person name="Groenewald J.Z."/>
            <person name="Crous P.W."/>
            <person name="Seidl M.F."/>
        </authorList>
    </citation>
    <scope>NUCLEOTIDE SEQUENCE [LARGE SCALE GENOMIC DNA]</scope>
    <source>
        <strain evidence="2 3">CPC 17464</strain>
    </source>
</reference>
<gene>
    <name evidence="2" type="ORF">J3D65DRAFT_619738</name>
</gene>
<keyword evidence="3" id="KW-1185">Reference proteome</keyword>
<dbReference type="RefSeq" id="XP_066657037.1">
    <property type="nucleotide sequence ID" value="XM_066799789.1"/>
</dbReference>
<accession>A0ABR1LX56</accession>
<feature type="signal peptide" evidence="1">
    <location>
        <begin position="1"/>
        <end position="24"/>
    </location>
</feature>
<proteinExistence type="predicted"/>
<dbReference type="EMBL" id="JBBPEH010000004">
    <property type="protein sequence ID" value="KAK7539766.1"/>
    <property type="molecule type" value="Genomic_DNA"/>
</dbReference>
<sequence length="72" mass="7714">MGHGYVGACSFSVILAAFVSETSAVDRSYGCSPSVRGRGGVLPVSEVINVIVLCYNSFIYTGRQRSCNTNWC</sequence>
<keyword evidence="1" id="KW-0732">Signal</keyword>
<evidence type="ECO:0000256" key="1">
    <source>
        <dbReference type="SAM" id="SignalP"/>
    </source>
</evidence>
<evidence type="ECO:0000313" key="2">
    <source>
        <dbReference type="EMBL" id="KAK7539766.1"/>
    </source>
</evidence>
<evidence type="ECO:0000313" key="3">
    <source>
        <dbReference type="Proteomes" id="UP001360953"/>
    </source>
</evidence>
<protein>
    <recommendedName>
        <fullName evidence="4">Secreted protein</fullName>
    </recommendedName>
</protein>
<organism evidence="2 3">
    <name type="scientific">Phyllosticta citribraziliensis</name>
    <dbReference type="NCBI Taxonomy" id="989973"/>
    <lineage>
        <taxon>Eukaryota</taxon>
        <taxon>Fungi</taxon>
        <taxon>Dikarya</taxon>
        <taxon>Ascomycota</taxon>
        <taxon>Pezizomycotina</taxon>
        <taxon>Dothideomycetes</taxon>
        <taxon>Dothideomycetes incertae sedis</taxon>
        <taxon>Botryosphaeriales</taxon>
        <taxon>Phyllostictaceae</taxon>
        <taxon>Phyllosticta</taxon>
    </lineage>
</organism>
<dbReference type="Proteomes" id="UP001360953">
    <property type="component" value="Unassembled WGS sequence"/>
</dbReference>
<name>A0ABR1LX56_9PEZI</name>
<comment type="caution">
    <text evidence="2">The sequence shown here is derived from an EMBL/GenBank/DDBJ whole genome shotgun (WGS) entry which is preliminary data.</text>
</comment>